<evidence type="ECO:0000313" key="2">
    <source>
        <dbReference type="Proteomes" id="UP001497535"/>
    </source>
</evidence>
<evidence type="ECO:0000313" key="1">
    <source>
        <dbReference type="EMBL" id="CAK5083503.1"/>
    </source>
</evidence>
<sequence length="300" mass="35713">MLSLPIEAKLDIFKFFTYRQLCSVIQTNFYFYDFITNFEGKLAREELYEISILKNGLETPIPLYLYEEDSPENIVICLDEDVLSKNYLIIQLPDIIKSKDDLRIVYYYLNKLFSCSFVYCNFDIFIFNPELIELLFGNAKQICIREFYLEVTDCNIENILKFILNHLISKSLEINFSLSKEFPKYKDILFKILTKGDNFNRISLSDLLNSTTLYEKIIEYIATSRNCSKMVSSILFNFNNQTNLKLNEKAENAEIKQLDKFKSTKYQIANIFNPEVRFSFYSEEWEDFRRFQVKINIERV</sequence>
<comment type="caution">
    <text evidence="1">The sequence shown here is derived from an EMBL/GenBank/DDBJ whole genome shotgun (WGS) entry which is preliminary data.</text>
</comment>
<proteinExistence type="predicted"/>
<organism evidence="1 2">
    <name type="scientific">Meloidogyne enterolobii</name>
    <name type="common">Root-knot nematode worm</name>
    <name type="synonym">Meloidogyne mayaguensis</name>
    <dbReference type="NCBI Taxonomy" id="390850"/>
    <lineage>
        <taxon>Eukaryota</taxon>
        <taxon>Metazoa</taxon>
        <taxon>Ecdysozoa</taxon>
        <taxon>Nematoda</taxon>
        <taxon>Chromadorea</taxon>
        <taxon>Rhabditida</taxon>
        <taxon>Tylenchina</taxon>
        <taxon>Tylenchomorpha</taxon>
        <taxon>Tylenchoidea</taxon>
        <taxon>Meloidogynidae</taxon>
        <taxon>Meloidogyninae</taxon>
        <taxon>Meloidogyne</taxon>
    </lineage>
</organism>
<dbReference type="EMBL" id="CAVMJV010000051">
    <property type="protein sequence ID" value="CAK5083503.1"/>
    <property type="molecule type" value="Genomic_DNA"/>
</dbReference>
<accession>A0ACB0ZXB3</accession>
<reference evidence="1" key="1">
    <citation type="submission" date="2023-11" db="EMBL/GenBank/DDBJ databases">
        <authorList>
            <person name="Poullet M."/>
        </authorList>
    </citation>
    <scope>NUCLEOTIDE SEQUENCE</scope>
    <source>
        <strain evidence="1">E1834</strain>
    </source>
</reference>
<keyword evidence="2" id="KW-1185">Reference proteome</keyword>
<gene>
    <name evidence="1" type="ORF">MENTE1834_LOCUS30847</name>
</gene>
<protein>
    <submittedName>
        <fullName evidence="1">Uncharacterized protein</fullName>
    </submittedName>
</protein>
<name>A0ACB0ZXB3_MELEN</name>
<dbReference type="Proteomes" id="UP001497535">
    <property type="component" value="Unassembled WGS sequence"/>
</dbReference>